<dbReference type="EMBL" id="JACTNZ010000012">
    <property type="protein sequence ID" value="KAG5522306.1"/>
    <property type="molecule type" value="Genomic_DNA"/>
</dbReference>
<evidence type="ECO:0000313" key="5">
    <source>
        <dbReference type="Proteomes" id="UP000823749"/>
    </source>
</evidence>
<keyword evidence="1" id="KW-0862">Zinc</keyword>
<keyword evidence="1" id="KW-0863">Zinc-finger</keyword>
<reference evidence="4" key="1">
    <citation type="submission" date="2020-08" db="EMBL/GenBank/DDBJ databases">
        <title>Plant Genome Project.</title>
        <authorList>
            <person name="Zhang R.-G."/>
        </authorList>
    </citation>
    <scope>NUCLEOTIDE SEQUENCE</scope>
    <source>
        <strain evidence="4">WSP0</strain>
        <tissue evidence="4">Leaf</tissue>
    </source>
</reference>
<dbReference type="Gene3D" id="1.10.150.50">
    <property type="entry name" value="Transcription Factor, Ets-1"/>
    <property type="match status" value="1"/>
</dbReference>
<evidence type="ECO:0000256" key="2">
    <source>
        <dbReference type="SAM" id="MobiDB-lite"/>
    </source>
</evidence>
<dbReference type="GO" id="GO:0000976">
    <property type="term" value="F:transcription cis-regulatory region binding"/>
    <property type="evidence" value="ECO:0007669"/>
    <property type="project" value="TreeGrafter"/>
</dbReference>
<dbReference type="Proteomes" id="UP000823749">
    <property type="component" value="Chromosome 12"/>
</dbReference>
<dbReference type="GO" id="GO:0009740">
    <property type="term" value="P:gibberellic acid mediated signaling pathway"/>
    <property type="evidence" value="ECO:0007669"/>
    <property type="project" value="TreeGrafter"/>
</dbReference>
<dbReference type="AlphaFoldDB" id="A0AAV6I1G4"/>
<dbReference type="InterPro" id="IPR013761">
    <property type="entry name" value="SAM/pointed_sf"/>
</dbReference>
<dbReference type="PANTHER" id="PTHR46353">
    <property type="entry name" value="ZINC FINGER PROTEIN 5"/>
    <property type="match status" value="1"/>
</dbReference>
<feature type="region of interest" description="Disordered" evidence="2">
    <location>
        <begin position="74"/>
        <end position="117"/>
    </location>
</feature>
<dbReference type="PANTHER" id="PTHR46353:SF5">
    <property type="entry name" value="ZINC FINGER PROTEIN 5"/>
    <property type="match status" value="1"/>
</dbReference>
<dbReference type="PROSITE" id="PS50157">
    <property type="entry name" value="ZINC_FINGER_C2H2_2"/>
    <property type="match status" value="1"/>
</dbReference>
<dbReference type="GO" id="GO:0003700">
    <property type="term" value="F:DNA-binding transcription factor activity"/>
    <property type="evidence" value="ECO:0007669"/>
    <property type="project" value="TreeGrafter"/>
</dbReference>
<sequence length="668" mass="75472">MAETSRSRVTITLGRTGQTVLFMLVIPKLENAAGQVRQRGDGNKLMMNGGKTKGLDDRLGKNDLRLKLMRKNLSRQVESDKRNGGDLRETLSRVARPRPSAVGGSIRQHAPEPTDSRHFVPEQKNVSMLGRIPSMRSSDAFLRMDSLRNSYSPWTLDSLRQRSPDRVVHTSRNLSPPRNDEQIGKRPLIRTYDDARRFSYLSRDILEPRRPMGTSPYMTRPTVSTASVKPVVPLPAPPPPPSGIAQKSSYTVQANEHLTVDGLLHSLGLDKYAIYFKAEEVDMTALKQMGDNDFKNLGIPMKSFLNFRVQGRKFSLPCFPNPSDEVPSIALLLCFSKKSFLIIGVQRTKFSLPCFPVPSDEVPFINIKNMWTVCACHGWKDLLKISFRVLSSFLFFFFKFGLYSSHIPLGIFAPNESALWFLHSEEKRGKSKICAKTNTTKHFCSLISKIYMETDFSNLLFSPWDGKNEFPSQSCAEKKLRLFGFDLNPNKNLESSLDGEESVNSSATAVSSGNEKIPEEKISERKAEEKKFECEYCAKEFANSQALGGHQNAHKKERMKKKRLQLQARKAHLNYYLQSFQNTYSFCFQNSTPWFYDQSFYSPDFNRFVEPQVCFSRCVHGGDSGGCGSCSFTLTHVDDRSKQKSKKLDLQLGLSLNSGNQSWPGSGI</sequence>
<comment type="caution">
    <text evidence="4">The sequence shown here is derived from an EMBL/GenBank/DDBJ whole genome shotgun (WGS) entry which is preliminary data.</text>
</comment>
<keyword evidence="1" id="KW-0479">Metal-binding</keyword>
<dbReference type="InterPro" id="IPR044299">
    <property type="entry name" value="GIS3/ZFP5/ZFP6"/>
</dbReference>
<dbReference type="SUPFAM" id="SSF57667">
    <property type="entry name" value="beta-beta-alpha zinc fingers"/>
    <property type="match status" value="1"/>
</dbReference>
<dbReference type="GO" id="GO:0008270">
    <property type="term" value="F:zinc ion binding"/>
    <property type="evidence" value="ECO:0007669"/>
    <property type="project" value="UniProtKB-KW"/>
</dbReference>
<protein>
    <recommendedName>
        <fullName evidence="3">C2H2-type domain-containing protein</fullName>
    </recommendedName>
</protein>
<dbReference type="Gene3D" id="3.30.160.60">
    <property type="entry name" value="Classic Zinc Finger"/>
    <property type="match status" value="1"/>
</dbReference>
<proteinExistence type="predicted"/>
<dbReference type="SUPFAM" id="SSF47769">
    <property type="entry name" value="SAM/Pointed domain"/>
    <property type="match status" value="1"/>
</dbReference>
<keyword evidence="5" id="KW-1185">Reference proteome</keyword>
<feature type="domain" description="C2H2-type" evidence="3">
    <location>
        <begin position="532"/>
        <end position="559"/>
    </location>
</feature>
<organism evidence="4 5">
    <name type="scientific">Rhododendron griersonianum</name>
    <dbReference type="NCBI Taxonomy" id="479676"/>
    <lineage>
        <taxon>Eukaryota</taxon>
        <taxon>Viridiplantae</taxon>
        <taxon>Streptophyta</taxon>
        <taxon>Embryophyta</taxon>
        <taxon>Tracheophyta</taxon>
        <taxon>Spermatophyta</taxon>
        <taxon>Magnoliopsida</taxon>
        <taxon>eudicotyledons</taxon>
        <taxon>Gunneridae</taxon>
        <taxon>Pentapetalae</taxon>
        <taxon>asterids</taxon>
        <taxon>Ericales</taxon>
        <taxon>Ericaceae</taxon>
        <taxon>Ericoideae</taxon>
        <taxon>Rhodoreae</taxon>
        <taxon>Rhododendron</taxon>
    </lineage>
</organism>
<dbReference type="PROSITE" id="PS00028">
    <property type="entry name" value="ZINC_FINGER_C2H2_1"/>
    <property type="match status" value="1"/>
</dbReference>
<dbReference type="Pfam" id="PF00536">
    <property type="entry name" value="SAM_1"/>
    <property type="match status" value="1"/>
</dbReference>
<dbReference type="InterPro" id="IPR001660">
    <property type="entry name" value="SAM"/>
</dbReference>
<dbReference type="GO" id="GO:0005634">
    <property type="term" value="C:nucleus"/>
    <property type="evidence" value="ECO:0007669"/>
    <property type="project" value="TreeGrafter"/>
</dbReference>
<evidence type="ECO:0000256" key="1">
    <source>
        <dbReference type="PROSITE-ProRule" id="PRU00042"/>
    </source>
</evidence>
<dbReference type="GO" id="GO:0010090">
    <property type="term" value="P:trichome morphogenesis"/>
    <property type="evidence" value="ECO:0007669"/>
    <property type="project" value="InterPro"/>
</dbReference>
<evidence type="ECO:0000313" key="4">
    <source>
        <dbReference type="EMBL" id="KAG5522306.1"/>
    </source>
</evidence>
<accession>A0AAV6I1G4</accession>
<gene>
    <name evidence="4" type="ORF">RHGRI_034480</name>
</gene>
<evidence type="ECO:0000259" key="3">
    <source>
        <dbReference type="PROSITE" id="PS50157"/>
    </source>
</evidence>
<dbReference type="GO" id="GO:0009736">
    <property type="term" value="P:cytokinin-activated signaling pathway"/>
    <property type="evidence" value="ECO:0007669"/>
    <property type="project" value="TreeGrafter"/>
</dbReference>
<name>A0AAV6I1G4_9ERIC</name>
<dbReference type="InterPro" id="IPR036236">
    <property type="entry name" value="Znf_C2H2_sf"/>
</dbReference>
<dbReference type="InterPro" id="IPR013087">
    <property type="entry name" value="Znf_C2H2_type"/>
</dbReference>
<feature type="compositionally biased region" description="Basic and acidic residues" evidence="2">
    <location>
        <begin position="77"/>
        <end position="91"/>
    </location>
</feature>